<evidence type="ECO:0000256" key="1">
    <source>
        <dbReference type="SAM" id="MobiDB-lite"/>
    </source>
</evidence>
<reference evidence="3" key="2">
    <citation type="journal article" date="2017" name="J. Anim. Genet.">
        <title>Multiple reference genome sequences of hot pepper reveal the massive evolution of plant disease resistance genes by retroduplication.</title>
        <authorList>
            <person name="Kim S."/>
            <person name="Park J."/>
            <person name="Yeom S.-I."/>
            <person name="Kim Y.-M."/>
            <person name="Seo E."/>
            <person name="Kim K.-T."/>
            <person name="Kim M.-S."/>
            <person name="Lee J.M."/>
            <person name="Cheong K."/>
            <person name="Shin H.-S."/>
            <person name="Kim S.-B."/>
            <person name="Han K."/>
            <person name="Lee J."/>
            <person name="Park M."/>
            <person name="Lee H.-A."/>
            <person name="Lee H.-Y."/>
            <person name="Lee Y."/>
            <person name="Oh S."/>
            <person name="Lee J.H."/>
            <person name="Choi E."/>
            <person name="Choi E."/>
            <person name="Lee S.E."/>
            <person name="Jeon J."/>
            <person name="Kim H."/>
            <person name="Choi G."/>
            <person name="Song H."/>
            <person name="Lee J."/>
            <person name="Lee S.-C."/>
            <person name="Kwon J.-K."/>
            <person name="Lee H.-Y."/>
            <person name="Koo N."/>
            <person name="Hong Y."/>
            <person name="Kim R.W."/>
            <person name="Kang W.-H."/>
            <person name="Huh J.H."/>
            <person name="Kang B.-C."/>
            <person name="Yang T.-J."/>
            <person name="Lee Y.-H."/>
            <person name="Bennetzen J.L."/>
            <person name="Choi D."/>
        </authorList>
    </citation>
    <scope>NUCLEOTIDE SEQUENCE [LARGE SCALE GENOMIC DNA]</scope>
    <source>
        <strain evidence="3">cv. PBC81</strain>
    </source>
</reference>
<keyword evidence="3" id="KW-1185">Reference proteome</keyword>
<dbReference type="AlphaFoldDB" id="A0A2G2VG43"/>
<proteinExistence type="predicted"/>
<dbReference type="Proteomes" id="UP000224567">
    <property type="component" value="Unassembled WGS sequence"/>
</dbReference>
<gene>
    <name evidence="2" type="ORF">CQW23_28302</name>
</gene>
<keyword evidence="2" id="KW-0689">Ribosomal protein</keyword>
<name>A0A2G2VG43_CAPBA</name>
<dbReference type="OrthoDB" id="1292500at2759"/>
<evidence type="ECO:0000313" key="3">
    <source>
        <dbReference type="Proteomes" id="UP000224567"/>
    </source>
</evidence>
<dbReference type="STRING" id="33114.A0A2G2VG43"/>
<dbReference type="GO" id="GO:0005840">
    <property type="term" value="C:ribosome"/>
    <property type="evidence" value="ECO:0007669"/>
    <property type="project" value="UniProtKB-KW"/>
</dbReference>
<sequence>MNHLSVAPVPIAKTLGEWAGMCKIDSEGKARKDKISEHLPENQEFAISYGVPSKILAHPNDAFEKVFGSEYSERVRGLGGNVCPSKAFEMSRNRHVHLDSSSSISPQRIEDLEK</sequence>
<dbReference type="EMBL" id="MLFT02000012">
    <property type="protein sequence ID" value="PHT31965.1"/>
    <property type="molecule type" value="Genomic_DNA"/>
</dbReference>
<feature type="region of interest" description="Disordered" evidence="1">
    <location>
        <begin position="94"/>
        <end position="114"/>
    </location>
</feature>
<keyword evidence="2" id="KW-0687">Ribonucleoprotein</keyword>
<protein>
    <submittedName>
        <fullName evidence="2">40S ribosomal protein S12</fullName>
    </submittedName>
</protein>
<organism evidence="2 3">
    <name type="scientific">Capsicum baccatum</name>
    <name type="common">Peruvian pepper</name>
    <dbReference type="NCBI Taxonomy" id="33114"/>
    <lineage>
        <taxon>Eukaryota</taxon>
        <taxon>Viridiplantae</taxon>
        <taxon>Streptophyta</taxon>
        <taxon>Embryophyta</taxon>
        <taxon>Tracheophyta</taxon>
        <taxon>Spermatophyta</taxon>
        <taxon>Magnoliopsida</taxon>
        <taxon>eudicotyledons</taxon>
        <taxon>Gunneridae</taxon>
        <taxon>Pentapetalae</taxon>
        <taxon>asterids</taxon>
        <taxon>lamiids</taxon>
        <taxon>Solanales</taxon>
        <taxon>Solanaceae</taxon>
        <taxon>Solanoideae</taxon>
        <taxon>Capsiceae</taxon>
        <taxon>Capsicum</taxon>
    </lineage>
</organism>
<accession>A0A2G2VG43</accession>
<evidence type="ECO:0000313" key="2">
    <source>
        <dbReference type="EMBL" id="PHT31965.1"/>
    </source>
</evidence>
<reference evidence="2 3" key="1">
    <citation type="journal article" date="2017" name="Genome Biol.">
        <title>New reference genome sequences of hot pepper reveal the massive evolution of plant disease-resistance genes by retroduplication.</title>
        <authorList>
            <person name="Kim S."/>
            <person name="Park J."/>
            <person name="Yeom S.I."/>
            <person name="Kim Y.M."/>
            <person name="Seo E."/>
            <person name="Kim K.T."/>
            <person name="Kim M.S."/>
            <person name="Lee J.M."/>
            <person name="Cheong K."/>
            <person name="Shin H.S."/>
            <person name="Kim S.B."/>
            <person name="Han K."/>
            <person name="Lee J."/>
            <person name="Park M."/>
            <person name="Lee H.A."/>
            <person name="Lee H.Y."/>
            <person name="Lee Y."/>
            <person name="Oh S."/>
            <person name="Lee J.H."/>
            <person name="Choi E."/>
            <person name="Choi E."/>
            <person name="Lee S.E."/>
            <person name="Jeon J."/>
            <person name="Kim H."/>
            <person name="Choi G."/>
            <person name="Song H."/>
            <person name="Lee J."/>
            <person name="Lee S.C."/>
            <person name="Kwon J.K."/>
            <person name="Lee H.Y."/>
            <person name="Koo N."/>
            <person name="Hong Y."/>
            <person name="Kim R.W."/>
            <person name="Kang W.H."/>
            <person name="Huh J.H."/>
            <person name="Kang B.C."/>
            <person name="Yang T.J."/>
            <person name="Lee Y.H."/>
            <person name="Bennetzen J.L."/>
            <person name="Choi D."/>
        </authorList>
    </citation>
    <scope>NUCLEOTIDE SEQUENCE [LARGE SCALE GENOMIC DNA]</scope>
    <source>
        <strain evidence="3">cv. PBC81</strain>
    </source>
</reference>
<comment type="caution">
    <text evidence="2">The sequence shown here is derived from an EMBL/GenBank/DDBJ whole genome shotgun (WGS) entry which is preliminary data.</text>
</comment>